<name>A0A4Z0LZB5_9GAMM</name>
<dbReference type="EMBL" id="SRLE01000009">
    <property type="protein sequence ID" value="TGD72732.1"/>
    <property type="molecule type" value="Genomic_DNA"/>
</dbReference>
<sequence>MSFNKHSLCGLFLLAGSAACSQVAAESFLDEIAWVPQLGVQYKQLEFEQDIRGLARTLNVEMDADLPSLSAGLAAVYRRGYVSLKYEGTYSNVKADSQGSLTNARTPIEAEREDYSITAGYRVWRTANVFAGYLVGETTLTPLPRCPLDISEEEPVCGDLGSAIIPGSGNRAHYHYVAGLPKYEQTYREDGWFVGASYAWNVFDTGTLSVSFAYAFLESRFNDNFGGPKEPQYHLDLEGDADGFSLGLAWSQPLSQRMGYFVDLRTQQYEATTSDDSGLAAGSVTDTKETMTTLTLGVQWYL</sequence>
<proteinExistence type="predicted"/>
<gene>
    <name evidence="2" type="ORF">E4634_14535</name>
</gene>
<feature type="signal peptide" evidence="1">
    <location>
        <begin position="1"/>
        <end position="24"/>
    </location>
</feature>
<dbReference type="OrthoDB" id="5701275at2"/>
<evidence type="ECO:0000313" key="3">
    <source>
        <dbReference type="Proteomes" id="UP000298050"/>
    </source>
</evidence>
<keyword evidence="3" id="KW-1185">Reference proteome</keyword>
<organism evidence="2 3">
    <name type="scientific">Mangrovimicrobium sediminis</name>
    <dbReference type="NCBI Taxonomy" id="2562682"/>
    <lineage>
        <taxon>Bacteria</taxon>
        <taxon>Pseudomonadati</taxon>
        <taxon>Pseudomonadota</taxon>
        <taxon>Gammaproteobacteria</taxon>
        <taxon>Cellvibrionales</taxon>
        <taxon>Halieaceae</taxon>
        <taxon>Mangrovimicrobium</taxon>
    </lineage>
</organism>
<feature type="chain" id="PRO_5021353383" evidence="1">
    <location>
        <begin position="25"/>
        <end position="302"/>
    </location>
</feature>
<evidence type="ECO:0000256" key="1">
    <source>
        <dbReference type="SAM" id="SignalP"/>
    </source>
</evidence>
<dbReference type="AlphaFoldDB" id="A0A4Z0LZB5"/>
<dbReference type="PROSITE" id="PS51257">
    <property type="entry name" value="PROKAR_LIPOPROTEIN"/>
    <property type="match status" value="1"/>
</dbReference>
<reference evidence="2 3" key="1">
    <citation type="submission" date="2019-04" db="EMBL/GenBank/DDBJ databases">
        <title>Taxonomy of novel Haliea sp. from mangrove soil of West Coast of India.</title>
        <authorList>
            <person name="Verma A."/>
            <person name="Kumar P."/>
            <person name="Krishnamurthi S."/>
        </authorList>
    </citation>
    <scope>NUCLEOTIDE SEQUENCE [LARGE SCALE GENOMIC DNA]</scope>
    <source>
        <strain evidence="2 3">SAOS-164</strain>
    </source>
</reference>
<comment type="caution">
    <text evidence="2">The sequence shown here is derived from an EMBL/GenBank/DDBJ whole genome shotgun (WGS) entry which is preliminary data.</text>
</comment>
<dbReference type="SUPFAM" id="SSF56935">
    <property type="entry name" value="Porins"/>
    <property type="match status" value="1"/>
</dbReference>
<dbReference type="Proteomes" id="UP000298050">
    <property type="component" value="Unassembled WGS sequence"/>
</dbReference>
<accession>A0A4Z0LZB5</accession>
<evidence type="ECO:0000313" key="2">
    <source>
        <dbReference type="EMBL" id="TGD72732.1"/>
    </source>
</evidence>
<protein>
    <submittedName>
        <fullName evidence="2">Uncharacterized protein</fullName>
    </submittedName>
</protein>
<dbReference type="RefSeq" id="WP_135445134.1">
    <property type="nucleotide sequence ID" value="NZ_SRLE01000009.1"/>
</dbReference>
<keyword evidence="1" id="KW-0732">Signal</keyword>